<keyword evidence="1" id="KW-0472">Membrane</keyword>
<reference evidence="3" key="3">
    <citation type="journal article" date="2022" name="bioRxiv">
        <title>A global pangenome for the wheat fungal pathogen Pyrenophora tritici-repentis and prediction of effector protein structural homology.</title>
        <authorList>
            <person name="Moolhuijzen P."/>
            <person name="See P.T."/>
            <person name="Shi G."/>
            <person name="Powell H.R."/>
            <person name="Cockram J."/>
            <person name="Jorgensen L.N."/>
            <person name="Benslimane H."/>
            <person name="Strelkov S.E."/>
            <person name="Turner J."/>
            <person name="Liu Z."/>
            <person name="Moffat C.S."/>
        </authorList>
    </citation>
    <scope>NUCLEOTIDE SEQUENCE</scope>
    <source>
        <strain evidence="3">86-124</strain>
    </source>
</reference>
<organism evidence="2 4">
    <name type="scientific">Pyrenophora tritici-repentis</name>
    <dbReference type="NCBI Taxonomy" id="45151"/>
    <lineage>
        <taxon>Eukaryota</taxon>
        <taxon>Fungi</taxon>
        <taxon>Dikarya</taxon>
        <taxon>Ascomycota</taxon>
        <taxon>Pezizomycotina</taxon>
        <taxon>Dothideomycetes</taxon>
        <taxon>Pleosporomycetidae</taxon>
        <taxon>Pleosporales</taxon>
        <taxon>Pleosporineae</taxon>
        <taxon>Pleosporaceae</taxon>
        <taxon>Pyrenophora</taxon>
    </lineage>
</organism>
<keyword evidence="5" id="KW-1185">Reference proteome</keyword>
<reference evidence="3" key="2">
    <citation type="submission" date="2021-05" db="EMBL/GenBank/DDBJ databases">
        <authorList>
            <person name="Moolhuijzen P.M."/>
            <person name="Moffat C.S."/>
        </authorList>
    </citation>
    <scope>NUCLEOTIDE SEQUENCE</scope>
    <source>
        <strain evidence="3">86-124</strain>
    </source>
</reference>
<evidence type="ECO:0000313" key="3">
    <source>
        <dbReference type="EMBL" id="KAI1513626.1"/>
    </source>
</evidence>
<protein>
    <submittedName>
        <fullName evidence="2">Uncharacterized protein</fullName>
    </submittedName>
</protein>
<proteinExistence type="predicted"/>
<evidence type="ECO:0000256" key="1">
    <source>
        <dbReference type="SAM" id="Phobius"/>
    </source>
</evidence>
<gene>
    <name evidence="3" type="ORF">Ptr86124_007528</name>
    <name evidence="2" type="ORF">PtrM4_019370</name>
</gene>
<evidence type="ECO:0000313" key="5">
    <source>
        <dbReference type="Proteomes" id="UP000249757"/>
    </source>
</evidence>
<dbReference type="Proteomes" id="UP000245464">
    <property type="component" value="Chromosome 1"/>
</dbReference>
<sequence>MFPRQSDQGDYEYLHLDSFWPNPTTLLLIVWIHSTAMVVAVGATQNGRTPDAALRMRGVATRRDAYNPKLIPDNHNLGTWDV</sequence>
<dbReference type="Proteomes" id="UP000249757">
    <property type="component" value="Unassembled WGS sequence"/>
</dbReference>
<dbReference type="EMBL" id="NRDI02000009">
    <property type="protein sequence ID" value="KAI1513626.1"/>
    <property type="molecule type" value="Genomic_DNA"/>
</dbReference>
<comment type="caution">
    <text evidence="2">The sequence shown here is derived from an EMBL/GenBank/DDBJ whole genome shotgun (WGS) entry which is preliminary data.</text>
</comment>
<feature type="transmembrane region" description="Helical" evidence="1">
    <location>
        <begin position="26"/>
        <end position="47"/>
    </location>
</feature>
<dbReference type="AlphaFoldDB" id="A0A834SDZ2"/>
<keyword evidence="1" id="KW-1133">Transmembrane helix</keyword>
<reference evidence="5" key="4">
    <citation type="journal article" date="2022" name="Microb. Genom.">
        <title>A global pangenome for the wheat fungal pathogen Pyrenophora tritici-repentis and prediction of effector protein structural homology.</title>
        <authorList>
            <person name="Moolhuijzen P.M."/>
            <person name="See P.T."/>
            <person name="Shi G."/>
            <person name="Powell H.R."/>
            <person name="Cockram J."/>
            <person name="Jorgensen L.N."/>
            <person name="Benslimane H."/>
            <person name="Strelkov S.E."/>
            <person name="Turner J."/>
            <person name="Liu Z."/>
            <person name="Moffat C.S."/>
        </authorList>
    </citation>
    <scope>NUCLEOTIDE SEQUENCE [LARGE SCALE GENOMIC DNA]</scope>
</reference>
<dbReference type="EMBL" id="NQIK02000001">
    <property type="protein sequence ID" value="KAF7577697.1"/>
    <property type="molecule type" value="Genomic_DNA"/>
</dbReference>
<accession>A0A834SDZ2</accession>
<keyword evidence="1" id="KW-0812">Transmembrane</keyword>
<reference evidence="2 4" key="1">
    <citation type="journal article" date="2018" name="BMC Genomics">
        <title>Comparative genomics of the wheat fungal pathogen Pyrenophora tritici-repentis reveals chromosomal variations and genome plasticity.</title>
        <authorList>
            <person name="Moolhuijzen P."/>
            <person name="See P.T."/>
            <person name="Hane J.K."/>
            <person name="Shi G."/>
            <person name="Liu Z."/>
            <person name="Oliver R.P."/>
            <person name="Moffat C.S."/>
        </authorList>
    </citation>
    <scope>NUCLEOTIDE SEQUENCE [LARGE SCALE GENOMIC DNA]</scope>
    <source>
        <strain evidence="2">M4</strain>
    </source>
</reference>
<name>A0A834SDZ2_9PLEO</name>
<evidence type="ECO:0000313" key="4">
    <source>
        <dbReference type="Proteomes" id="UP000245464"/>
    </source>
</evidence>
<evidence type="ECO:0000313" key="2">
    <source>
        <dbReference type="EMBL" id="KAF7577697.1"/>
    </source>
</evidence>